<sequence length="373" mass="40310">MTHIHPEERIFCPRHDCDGFRETISGEVRVAILGGGETAQELAEQLCVVPGVRITGLWSERPSGPLRCWAAVRGLVVHEKLGTLAEETQNDLILDTCEGETIAARVQALGSESSPILPASHARFLATLLADISRRMQVSSSRYCAAYATRHCFGHLGQALLRRLADLAGEGSAFLPILPLVDPDAGLYHRDILVHYLDQRLAALRHYGEPVMLLLAGIAGSKSAPTQWTETTEAYPPENLRSASRHLFRQIQGLSENVELVGYLGGGRIAAVLTRLTGDEAVLLAEGFLIDAKDEATDPGLRDEDGSRAPCAALAVLESPDCIPPGMDAQVLLERIEEELATSMMNQDDLVVFAPGSDSPLACPNPHTETTRS</sequence>
<keyword evidence="2" id="KW-1185">Reference proteome</keyword>
<reference evidence="1 2" key="1">
    <citation type="submission" date="2018-07" db="EMBL/GenBank/DDBJ databases">
        <title>Genomic Encyclopedia of Type Strains, Phase IV (KMG-IV): sequencing the most valuable type-strain genomes for metagenomic binning, comparative biology and taxonomic classification.</title>
        <authorList>
            <person name="Goeker M."/>
        </authorList>
    </citation>
    <scope>NUCLEOTIDE SEQUENCE [LARGE SCALE GENOMIC DNA]</scope>
    <source>
        <strain evidence="1 2">DSM 26407</strain>
    </source>
</reference>
<proteinExistence type="predicted"/>
<protein>
    <submittedName>
        <fullName evidence="1">Uncharacterized protein</fullName>
    </submittedName>
</protein>
<evidence type="ECO:0000313" key="1">
    <source>
        <dbReference type="EMBL" id="RCX32121.1"/>
    </source>
</evidence>
<accession>A0A369CEX4</accession>
<gene>
    <name evidence="1" type="ORF">DFQ59_102474</name>
</gene>
<name>A0A369CEX4_9GAMM</name>
<organism evidence="1 2">
    <name type="scientific">Thioalbus denitrificans</name>
    <dbReference type="NCBI Taxonomy" id="547122"/>
    <lineage>
        <taxon>Bacteria</taxon>
        <taxon>Pseudomonadati</taxon>
        <taxon>Pseudomonadota</taxon>
        <taxon>Gammaproteobacteria</taxon>
        <taxon>Chromatiales</taxon>
        <taxon>Ectothiorhodospiraceae</taxon>
        <taxon>Thioalbus</taxon>
    </lineage>
</organism>
<dbReference type="AlphaFoldDB" id="A0A369CEX4"/>
<dbReference type="EMBL" id="QPJY01000002">
    <property type="protein sequence ID" value="RCX32121.1"/>
    <property type="molecule type" value="Genomic_DNA"/>
</dbReference>
<comment type="caution">
    <text evidence="1">The sequence shown here is derived from an EMBL/GenBank/DDBJ whole genome shotgun (WGS) entry which is preliminary data.</text>
</comment>
<evidence type="ECO:0000313" key="2">
    <source>
        <dbReference type="Proteomes" id="UP000252707"/>
    </source>
</evidence>
<dbReference type="Proteomes" id="UP000252707">
    <property type="component" value="Unassembled WGS sequence"/>
</dbReference>